<dbReference type="EMBL" id="QJJV01000020">
    <property type="protein sequence ID" value="PXX10764.1"/>
    <property type="molecule type" value="Genomic_DNA"/>
</dbReference>
<accession>A0ABX5MMQ6</accession>
<proteinExistence type="predicted"/>
<keyword evidence="2" id="KW-1185">Reference proteome</keyword>
<gene>
    <name evidence="1" type="ORF">C7400_12032</name>
</gene>
<organism evidence="1 2">
    <name type="scientific">Paraburkholderia tropica</name>
    <dbReference type="NCBI Taxonomy" id="92647"/>
    <lineage>
        <taxon>Bacteria</taxon>
        <taxon>Pseudomonadati</taxon>
        <taxon>Pseudomonadota</taxon>
        <taxon>Betaproteobacteria</taxon>
        <taxon>Burkholderiales</taxon>
        <taxon>Burkholderiaceae</taxon>
        <taxon>Paraburkholderia</taxon>
    </lineage>
</organism>
<evidence type="ECO:0000313" key="2">
    <source>
        <dbReference type="Proteomes" id="UP000247515"/>
    </source>
</evidence>
<comment type="caution">
    <text evidence="1">The sequence shown here is derived from an EMBL/GenBank/DDBJ whole genome shotgun (WGS) entry which is preliminary data.</text>
</comment>
<sequence length="117" mass="12893">MRKAKATIRRHVNESDLLPLAPARVRALSVQYHMALAALRGGYGSNANIGVLTGALYMAYVLECNHNETRPDPAIFRAADSALWNCHERATEHGAPWKLERGESDALCALLALHDMQ</sequence>
<evidence type="ECO:0000313" key="1">
    <source>
        <dbReference type="EMBL" id="PXX10764.1"/>
    </source>
</evidence>
<dbReference type="Proteomes" id="UP000247515">
    <property type="component" value="Unassembled WGS sequence"/>
</dbReference>
<reference evidence="1 2" key="1">
    <citation type="submission" date="2018-05" db="EMBL/GenBank/DDBJ databases">
        <title>Genomic Encyclopedia of Type Strains, Phase IV (KMG-V): Genome sequencing to study the core and pangenomes of soil and plant-associated prokaryotes.</title>
        <authorList>
            <person name="Whitman W."/>
        </authorList>
    </citation>
    <scope>NUCLEOTIDE SEQUENCE [LARGE SCALE GENOMIC DNA]</scope>
    <source>
        <strain evidence="1 2">SIr-6563</strain>
    </source>
</reference>
<name>A0ABX5MMQ6_9BURK</name>
<protein>
    <submittedName>
        <fullName evidence="1">Uncharacterized protein</fullName>
    </submittedName>
</protein>
<dbReference type="RefSeq" id="WP_234775386.1">
    <property type="nucleotide sequence ID" value="NZ_JAGIXD010000027.1"/>
</dbReference>